<evidence type="ECO:0000313" key="16">
    <source>
        <dbReference type="Proteomes" id="UP000694569"/>
    </source>
</evidence>
<dbReference type="GeneTree" id="ENSGT00950000182966"/>
<feature type="transmembrane region" description="Helical" evidence="13">
    <location>
        <begin position="102"/>
        <end position="121"/>
    </location>
</feature>
<keyword evidence="4 12" id="KW-0812">Transmembrane</keyword>
<comment type="subcellular location">
    <subcellularLocation>
        <location evidence="1">Cell membrane</location>
        <topology evidence="1">Multi-pass membrane protein</topology>
    </subcellularLocation>
</comment>
<feature type="domain" description="G-protein coupled receptors family 1 profile" evidence="14">
    <location>
        <begin position="43"/>
        <end position="288"/>
    </location>
</feature>
<dbReference type="GO" id="GO:0004974">
    <property type="term" value="F:leukotriene receptor activity"/>
    <property type="evidence" value="ECO:0007669"/>
    <property type="project" value="InterPro"/>
</dbReference>
<dbReference type="GO" id="GO:0005886">
    <property type="term" value="C:plasma membrane"/>
    <property type="evidence" value="ECO:0007669"/>
    <property type="project" value="UniProtKB-SubCell"/>
</dbReference>
<keyword evidence="8 12" id="KW-0675">Receptor</keyword>
<dbReference type="InterPro" id="IPR000276">
    <property type="entry name" value="GPCR_Rhodpsn"/>
</dbReference>
<evidence type="ECO:0000256" key="7">
    <source>
        <dbReference type="ARBA" id="ARBA00023136"/>
    </source>
</evidence>
<evidence type="ECO:0000313" key="15">
    <source>
        <dbReference type="Ensembl" id="ENSLLEP00000007384.1"/>
    </source>
</evidence>
<evidence type="ECO:0000256" key="5">
    <source>
        <dbReference type="ARBA" id="ARBA00022989"/>
    </source>
</evidence>
<dbReference type="PRINTS" id="PR01477">
    <property type="entry name" value="LTB1RECEPTOR"/>
</dbReference>
<evidence type="ECO:0000256" key="6">
    <source>
        <dbReference type="ARBA" id="ARBA00023040"/>
    </source>
</evidence>
<evidence type="ECO:0000256" key="13">
    <source>
        <dbReference type="SAM" id="Phobius"/>
    </source>
</evidence>
<keyword evidence="9" id="KW-0325">Glycoprotein</keyword>
<dbReference type="SUPFAM" id="SSF81321">
    <property type="entry name" value="Family A G protein-coupled receptor-like"/>
    <property type="match status" value="1"/>
</dbReference>
<dbReference type="AlphaFoldDB" id="A0A8C5LZK9"/>
<dbReference type="InterPro" id="IPR017452">
    <property type="entry name" value="GPCR_Rhodpsn_7TM"/>
</dbReference>
<keyword evidence="2" id="KW-1003">Cell membrane</keyword>
<evidence type="ECO:0000259" key="14">
    <source>
        <dbReference type="PROSITE" id="PS50262"/>
    </source>
</evidence>
<comment type="similarity">
    <text evidence="12">Belongs to the G-protein coupled receptor 1 family.</text>
</comment>
<dbReference type="InterPro" id="IPR003983">
    <property type="entry name" value="Leukotriene_B4_typ-1_rcpt"/>
</dbReference>
<evidence type="ECO:0000256" key="1">
    <source>
        <dbReference type="ARBA" id="ARBA00004651"/>
    </source>
</evidence>
<name>A0A8C5LZK9_9ANUR</name>
<keyword evidence="3" id="KW-0597">Phosphoprotein</keyword>
<dbReference type="PANTHER" id="PTHR24225:SF72">
    <property type="entry name" value="G-PROTEIN COUPLED RECEPTORS FAMILY 1 PROFILE DOMAIN-CONTAINING PROTEIN-RELATED"/>
    <property type="match status" value="1"/>
</dbReference>
<sequence>MEAINSSLGNSTAPPAAPSGAQYGIIVLSIVFLITAFIIGFPGNAFVIWTVLTRIRNRSVTCILILHLAIADIIVILTAPFYLHLLTTGSWVFGRFVCKLCHYTGCLSMYASILFITYMSLDRFLAVAVPFSSQKFRTKEVVKRLILAIWVLSALLAIPMPFYRELFTVNNVSICIPYHSSSGHIIFQYLFESLFGFFIPFTVIVFCYVFIGIRLRSAQFQSKRKTSRLVIFIIVTFALFWFPYQFFNVLQVAGETTASPTIKKVSRYARPTVTALAFLSSSANPVLYAFAGGSFIRTAGIGFMAKLLEGTLSESSSFRTVSQVFRQRSRIESVELGKVLGTVEENKSFSTHQTD</sequence>
<keyword evidence="6 12" id="KW-0297">G-protein coupled receptor</keyword>
<dbReference type="PROSITE" id="PS50262">
    <property type="entry name" value="G_PROTEIN_RECEP_F1_2"/>
    <property type="match status" value="1"/>
</dbReference>
<dbReference type="PRINTS" id="PR01476">
    <property type="entry name" value="LTBRECEPTOR"/>
</dbReference>
<reference evidence="15" key="2">
    <citation type="submission" date="2025-09" db="UniProtKB">
        <authorList>
            <consortium name="Ensembl"/>
        </authorList>
    </citation>
    <scope>IDENTIFICATION</scope>
</reference>
<feature type="transmembrane region" description="Helical" evidence="13">
    <location>
        <begin position="60"/>
        <end position="82"/>
    </location>
</feature>
<dbReference type="PANTHER" id="PTHR24225">
    <property type="entry name" value="CHEMOTACTIC RECEPTOR"/>
    <property type="match status" value="1"/>
</dbReference>
<proteinExistence type="inferred from homology"/>
<reference evidence="15" key="1">
    <citation type="submission" date="2025-08" db="UniProtKB">
        <authorList>
            <consortium name="Ensembl"/>
        </authorList>
    </citation>
    <scope>IDENTIFICATION</scope>
</reference>
<dbReference type="GO" id="GO:0004875">
    <property type="term" value="F:complement receptor activity"/>
    <property type="evidence" value="ECO:0007669"/>
    <property type="project" value="TreeGrafter"/>
</dbReference>
<dbReference type="Pfam" id="PF00001">
    <property type="entry name" value="7tm_1"/>
    <property type="match status" value="1"/>
</dbReference>
<evidence type="ECO:0000256" key="9">
    <source>
        <dbReference type="ARBA" id="ARBA00023180"/>
    </source>
</evidence>
<dbReference type="GO" id="GO:0007204">
    <property type="term" value="P:positive regulation of cytosolic calcium ion concentration"/>
    <property type="evidence" value="ECO:0007669"/>
    <property type="project" value="TreeGrafter"/>
</dbReference>
<keyword evidence="10 12" id="KW-0807">Transducer</keyword>
<dbReference type="GO" id="GO:0006954">
    <property type="term" value="P:inflammatory response"/>
    <property type="evidence" value="ECO:0007669"/>
    <property type="project" value="TreeGrafter"/>
</dbReference>
<feature type="transmembrane region" description="Helical" evidence="13">
    <location>
        <begin position="20"/>
        <end position="48"/>
    </location>
</feature>
<evidence type="ECO:0000256" key="2">
    <source>
        <dbReference type="ARBA" id="ARBA00022475"/>
    </source>
</evidence>
<accession>A0A8C5LZK9</accession>
<evidence type="ECO:0000256" key="3">
    <source>
        <dbReference type="ARBA" id="ARBA00022553"/>
    </source>
</evidence>
<dbReference type="InterPro" id="IPR000826">
    <property type="entry name" value="Formyl_rcpt-rel"/>
</dbReference>
<dbReference type="Ensembl" id="ENSLLET00000007687.1">
    <property type="protein sequence ID" value="ENSLLEP00000007384.1"/>
    <property type="gene ID" value="ENSLLEG00000004676.1"/>
</dbReference>
<dbReference type="PROSITE" id="PS00237">
    <property type="entry name" value="G_PROTEIN_RECEP_F1_1"/>
    <property type="match status" value="1"/>
</dbReference>
<dbReference type="Gene3D" id="1.20.1070.10">
    <property type="entry name" value="Rhodopsin 7-helix transmembrane proteins"/>
    <property type="match status" value="1"/>
</dbReference>
<comment type="similarity">
    <text evidence="11">Belongs to the chemokine-like receptor (CMKLR) family.</text>
</comment>
<dbReference type="InterPro" id="IPR003981">
    <property type="entry name" value="Leukotriene_B4_rcpt"/>
</dbReference>
<evidence type="ECO:0000256" key="10">
    <source>
        <dbReference type="ARBA" id="ARBA00023224"/>
    </source>
</evidence>
<evidence type="ECO:0000256" key="8">
    <source>
        <dbReference type="ARBA" id="ARBA00023170"/>
    </source>
</evidence>
<keyword evidence="5 13" id="KW-1133">Transmembrane helix</keyword>
<dbReference type="GO" id="GO:0007200">
    <property type="term" value="P:phospholipase C-activating G protein-coupled receptor signaling pathway"/>
    <property type="evidence" value="ECO:0007669"/>
    <property type="project" value="TreeGrafter"/>
</dbReference>
<dbReference type="PRINTS" id="PR00237">
    <property type="entry name" value="GPCRRHODOPSN"/>
</dbReference>
<evidence type="ECO:0000256" key="11">
    <source>
        <dbReference type="ARBA" id="ARBA00025736"/>
    </source>
</evidence>
<dbReference type="FunFam" id="1.20.1070.10:FF:000109">
    <property type="entry name" value="Leukotriene B4 receptor"/>
    <property type="match status" value="1"/>
</dbReference>
<protein>
    <recommendedName>
        <fullName evidence="14">G-protein coupled receptors family 1 profile domain-containing protein</fullName>
    </recommendedName>
</protein>
<dbReference type="Proteomes" id="UP000694569">
    <property type="component" value="Unplaced"/>
</dbReference>
<evidence type="ECO:0000256" key="12">
    <source>
        <dbReference type="RuleBase" id="RU000688"/>
    </source>
</evidence>
<feature type="transmembrane region" description="Helical" evidence="13">
    <location>
        <begin position="141"/>
        <end position="163"/>
    </location>
</feature>
<keyword evidence="16" id="KW-1185">Reference proteome</keyword>
<feature type="transmembrane region" description="Helical" evidence="13">
    <location>
        <begin position="194"/>
        <end position="215"/>
    </location>
</feature>
<evidence type="ECO:0000256" key="4">
    <source>
        <dbReference type="ARBA" id="ARBA00022692"/>
    </source>
</evidence>
<dbReference type="OrthoDB" id="8888529at2759"/>
<organism evidence="15 16">
    <name type="scientific">Leptobrachium leishanense</name>
    <name type="common">Leishan spiny toad</name>
    <dbReference type="NCBI Taxonomy" id="445787"/>
    <lineage>
        <taxon>Eukaryota</taxon>
        <taxon>Metazoa</taxon>
        <taxon>Chordata</taxon>
        <taxon>Craniata</taxon>
        <taxon>Vertebrata</taxon>
        <taxon>Euteleostomi</taxon>
        <taxon>Amphibia</taxon>
        <taxon>Batrachia</taxon>
        <taxon>Anura</taxon>
        <taxon>Pelobatoidea</taxon>
        <taxon>Megophryidae</taxon>
        <taxon>Leptobrachium</taxon>
    </lineage>
</organism>
<feature type="transmembrane region" description="Helical" evidence="13">
    <location>
        <begin position="227"/>
        <end position="244"/>
    </location>
</feature>
<keyword evidence="7 13" id="KW-0472">Membrane</keyword>